<keyword evidence="1" id="KW-0479">Metal-binding</keyword>
<dbReference type="InterPro" id="IPR039356">
    <property type="entry name" value="YfbR/HDDC2"/>
</dbReference>
<dbReference type="InterPro" id="IPR006674">
    <property type="entry name" value="HD_domain"/>
</dbReference>
<feature type="domain" description="HD" evidence="4">
    <location>
        <begin position="90"/>
        <end position="131"/>
    </location>
</feature>
<protein>
    <recommendedName>
        <fullName evidence="4">HD domain-containing protein</fullName>
    </recommendedName>
</protein>
<dbReference type="GO" id="GO:0005737">
    <property type="term" value="C:cytoplasm"/>
    <property type="evidence" value="ECO:0007669"/>
    <property type="project" value="TreeGrafter"/>
</dbReference>
<gene>
    <name evidence="5" type="ORF">BB8028_0007g06790</name>
</gene>
<evidence type="ECO:0000256" key="1">
    <source>
        <dbReference type="ARBA" id="ARBA00022723"/>
    </source>
</evidence>
<dbReference type="GO" id="GO:0046872">
    <property type="term" value="F:metal ion binding"/>
    <property type="evidence" value="ECO:0007669"/>
    <property type="project" value="UniProtKB-KW"/>
</dbReference>
<proteinExistence type="predicted"/>
<dbReference type="PANTHER" id="PTHR11845">
    <property type="entry name" value="5'-DEOXYNUCLEOTIDASE HDDC2"/>
    <property type="match status" value="1"/>
</dbReference>
<keyword evidence="2" id="KW-0378">Hydrolase</keyword>
<comment type="caution">
    <text evidence="5">The sequence shown here is derived from an EMBL/GenBank/DDBJ whole genome shotgun (WGS) entry which is preliminary data.</text>
</comment>
<reference evidence="5 6" key="1">
    <citation type="submission" date="2016-07" db="EMBL/GenBank/DDBJ databases">
        <title>Comparative genomics of the entomopathogenic fungus Beauveria bassiana.</title>
        <authorList>
            <person name="Valero Jimenez C.A."/>
            <person name="Zwaan B.J."/>
            <person name="Van Kan J.A."/>
            <person name="Takken W."/>
            <person name="Debets A.J."/>
            <person name="Schoustra S.E."/>
            <person name="Koenraadt C.J."/>
        </authorList>
    </citation>
    <scope>NUCLEOTIDE SEQUENCE [LARGE SCALE GENOMIC DNA]</scope>
    <source>
        <strain evidence="5 6">ARSEF 8028</strain>
    </source>
</reference>
<feature type="compositionally biased region" description="Polar residues" evidence="3">
    <location>
        <begin position="25"/>
        <end position="39"/>
    </location>
</feature>
<dbReference type="Pfam" id="PF13023">
    <property type="entry name" value="HD_3"/>
    <property type="match status" value="1"/>
</dbReference>
<evidence type="ECO:0000256" key="2">
    <source>
        <dbReference type="ARBA" id="ARBA00022801"/>
    </source>
</evidence>
<name>A0A2S7YND7_BEABA</name>
<accession>A0A2S7YND7</accession>
<dbReference type="SUPFAM" id="SSF109604">
    <property type="entry name" value="HD-domain/PDEase-like"/>
    <property type="match status" value="1"/>
</dbReference>
<dbReference type="OrthoDB" id="10254258at2759"/>
<dbReference type="Proteomes" id="UP000237441">
    <property type="component" value="Unassembled WGS sequence"/>
</dbReference>
<dbReference type="EMBL" id="JRHA01000007">
    <property type="protein sequence ID" value="PQK17484.1"/>
    <property type="molecule type" value="Genomic_DNA"/>
</dbReference>
<feature type="region of interest" description="Disordered" evidence="3">
    <location>
        <begin position="185"/>
        <end position="205"/>
    </location>
</feature>
<evidence type="ECO:0000313" key="6">
    <source>
        <dbReference type="Proteomes" id="UP000237441"/>
    </source>
</evidence>
<dbReference type="AlphaFoldDB" id="A0A2S7YND7"/>
<evidence type="ECO:0000259" key="4">
    <source>
        <dbReference type="Pfam" id="PF13023"/>
    </source>
</evidence>
<organism evidence="5 6">
    <name type="scientific">Beauveria bassiana</name>
    <name type="common">White muscardine disease fungus</name>
    <name type="synonym">Tritirachium shiotae</name>
    <dbReference type="NCBI Taxonomy" id="176275"/>
    <lineage>
        <taxon>Eukaryota</taxon>
        <taxon>Fungi</taxon>
        <taxon>Dikarya</taxon>
        <taxon>Ascomycota</taxon>
        <taxon>Pezizomycotina</taxon>
        <taxon>Sordariomycetes</taxon>
        <taxon>Hypocreomycetidae</taxon>
        <taxon>Hypocreales</taxon>
        <taxon>Cordycipitaceae</taxon>
        <taxon>Beauveria</taxon>
    </lineage>
</organism>
<dbReference type="PANTHER" id="PTHR11845:SF13">
    <property type="entry name" value="5'-DEOXYNUCLEOTIDASE HDDC2"/>
    <property type="match status" value="1"/>
</dbReference>
<evidence type="ECO:0000313" key="5">
    <source>
        <dbReference type="EMBL" id="PQK17484.1"/>
    </source>
</evidence>
<evidence type="ECO:0000256" key="3">
    <source>
        <dbReference type="SAM" id="MobiDB-lite"/>
    </source>
</evidence>
<dbReference type="Gene3D" id="1.10.3210.10">
    <property type="entry name" value="Hypothetical protein af1432"/>
    <property type="match status" value="1"/>
</dbReference>
<feature type="region of interest" description="Disordered" evidence="3">
    <location>
        <begin position="17"/>
        <end position="61"/>
    </location>
</feature>
<sequence>MSTTSINKQLNNEISQRLHGPYYGTTKTDTVSKYRQSSWRGDMRSDVSPPQQAPVQDRAETQWTVESVLSTMPHRPAHDTTSPVPFFHLLERLKTTKRTGWTDSGIEDGESISDHMYRMANLAMVAPSSIASRKQHVPVRVHGADLRHGRSAGGRHHTDRGREQGREVAARVRGHGLHLGAAAGQRAPGLVGSGHPHAVAGVRGR</sequence>
<dbReference type="GO" id="GO:0002953">
    <property type="term" value="F:5'-deoxynucleotidase activity"/>
    <property type="evidence" value="ECO:0007669"/>
    <property type="project" value="InterPro"/>
</dbReference>